<evidence type="ECO:0000313" key="3">
    <source>
        <dbReference type="Proteomes" id="UP001626550"/>
    </source>
</evidence>
<feature type="compositionally biased region" description="Low complexity" evidence="1">
    <location>
        <begin position="61"/>
        <end position="75"/>
    </location>
</feature>
<dbReference type="EMBL" id="JBJKFK010000830">
    <property type="protein sequence ID" value="KAL3315087.1"/>
    <property type="molecule type" value="Genomic_DNA"/>
</dbReference>
<dbReference type="AlphaFoldDB" id="A0ABD2Q7D3"/>
<organism evidence="2 3">
    <name type="scientific">Cichlidogyrus casuarinus</name>
    <dbReference type="NCBI Taxonomy" id="1844966"/>
    <lineage>
        <taxon>Eukaryota</taxon>
        <taxon>Metazoa</taxon>
        <taxon>Spiralia</taxon>
        <taxon>Lophotrochozoa</taxon>
        <taxon>Platyhelminthes</taxon>
        <taxon>Monogenea</taxon>
        <taxon>Monopisthocotylea</taxon>
        <taxon>Dactylogyridea</taxon>
        <taxon>Ancyrocephalidae</taxon>
        <taxon>Cichlidogyrus</taxon>
    </lineage>
</organism>
<feature type="compositionally biased region" description="Polar residues" evidence="1">
    <location>
        <begin position="78"/>
        <end position="93"/>
    </location>
</feature>
<evidence type="ECO:0000256" key="1">
    <source>
        <dbReference type="SAM" id="MobiDB-lite"/>
    </source>
</evidence>
<dbReference type="Proteomes" id="UP001626550">
    <property type="component" value="Unassembled WGS sequence"/>
</dbReference>
<protein>
    <submittedName>
        <fullName evidence="2">Uncharacterized protein</fullName>
    </submittedName>
</protein>
<comment type="caution">
    <text evidence="2">The sequence shown here is derived from an EMBL/GenBank/DDBJ whole genome shotgun (WGS) entry which is preliminary data.</text>
</comment>
<evidence type="ECO:0000313" key="2">
    <source>
        <dbReference type="EMBL" id="KAL3315087.1"/>
    </source>
</evidence>
<accession>A0ABD2Q7D3</accession>
<name>A0ABD2Q7D3_9PLAT</name>
<reference evidence="2 3" key="1">
    <citation type="submission" date="2024-11" db="EMBL/GenBank/DDBJ databases">
        <title>Adaptive evolution of stress response genes in parasites aligns with host niche diversity.</title>
        <authorList>
            <person name="Hahn C."/>
            <person name="Resl P."/>
        </authorList>
    </citation>
    <scope>NUCLEOTIDE SEQUENCE [LARGE SCALE GENOMIC DNA]</scope>
    <source>
        <strain evidence="2">EGGRZ-B1_66</strain>
        <tissue evidence="2">Body</tissue>
    </source>
</reference>
<proteinExistence type="predicted"/>
<sequence length="93" mass="9936">MAATKRELAKAVLAEIPDQLVGFMRSQNILPGQFKKCASGEEDSDAGAQPETLNTPGPFATSNRHISSTSNSSCSDAWPQSSKSRPQQAITTR</sequence>
<keyword evidence="3" id="KW-1185">Reference proteome</keyword>
<gene>
    <name evidence="2" type="ORF">Ciccas_006280</name>
</gene>
<feature type="region of interest" description="Disordered" evidence="1">
    <location>
        <begin position="37"/>
        <end position="93"/>
    </location>
</feature>